<evidence type="ECO:0000313" key="11">
    <source>
        <dbReference type="Proteomes" id="UP001257659"/>
    </source>
</evidence>
<dbReference type="InterPro" id="IPR002052">
    <property type="entry name" value="DNA_methylase_N6_adenine_CS"/>
</dbReference>
<dbReference type="EMBL" id="JAVDQA010000007">
    <property type="protein sequence ID" value="MDR6301682.1"/>
    <property type="molecule type" value="Genomic_DNA"/>
</dbReference>
<comment type="caution">
    <text evidence="10">The sequence shown here is derived from an EMBL/GenBank/DDBJ whole genome shotgun (WGS) entry which is preliminary data.</text>
</comment>
<dbReference type="Pfam" id="PF20473">
    <property type="entry name" value="MmeI_Mtase"/>
    <property type="match status" value="1"/>
</dbReference>
<sequence>MRENIQKLVDYTATLDGDEKGEAQVFCDRFFQAFGHQGYKEAGAILEFRVKSKKSTNFADLLWDNRVLIEMKKKSSKLQSHRTQIFDYWWKLRPNQPKYSILCNFQEFIIYDFSLQDEPLDRIKIEELSDRYTSFNFMFPKPETPIFRNNLEEATRKTASLVAAVFNSLVERGEDRGRAQKFILQAIFTMFAEDYNLLPKDIFTQILIDCLNGSGNSYDLIYGLFQQMDTRKRARGGRFIEVPYFNGGLFTKPEAIELTEDELDKLHQAATRKWNKVNPAIFGTIFQSSMGKDARHAFGAHFTSELDILKIVQPTLIKPWRKKISKTKTLTEMKALRRELSSYEVLDPACGSGNFLYIAYRELKRIELELLDKIHIEFPKSASEIGTQSIVSIKQFHGIDFNEFAVELAKVTLMLAKEISIKETQEWINTIQTGLPFQMESTLPLDNMDANIVFADALFTEWPRADVIIGNPPYQSKNKMQKEYGIEYLNKVWDAYPNISGNADYCVYWFYKAHLNLDYGGYAGLVGTNTVTQNYSREGSLDYIVKNDGQIFNAISSQPWSGDAVVFVSIVNWKKGKYIGKKHLYVENEKDEQVEFIVDVINSSLSLEIDVTSAKTLKCNKNPKMVFQGQTHGNSGFLLSKKKGMEILLENPNSSNVLKPFLIGRELVASIGSQPNRFVIDFTGRNVIEAATFKNLFEIVKQKVQPEREKKAKEQEDKNQAALEKNKKAKTNRHHINFYNKWWLLSYGREDLLKAISNTERYIVCSRVSSRPIFEFVSSKINPNDALMVFNFEDDYSFGIIQSKAHILWYQEKCSTMKGDPRYTPNTIWDTFPFPQKPNLNKVKKVANAAVELRNKRNELMKKHQFTLRDLYKILEEPGSNPMKILHKRLDDAVLDAYDFDKRKDILTQILELNLEIYSNETKGVPIESPGLPSFITNSDEFKTNDCIQISTSSSAYT</sequence>
<dbReference type="EC" id="2.1.1.72" evidence="1"/>
<dbReference type="RefSeq" id="WP_309729313.1">
    <property type="nucleotide sequence ID" value="NZ_JAVDQA010000007.1"/>
</dbReference>
<evidence type="ECO:0000259" key="7">
    <source>
        <dbReference type="Pfam" id="PF20465"/>
    </source>
</evidence>
<dbReference type="PANTHER" id="PTHR33841:SF1">
    <property type="entry name" value="DNA METHYLTRANSFERASE A"/>
    <property type="match status" value="1"/>
</dbReference>
<dbReference type="GO" id="GO:0008168">
    <property type="term" value="F:methyltransferase activity"/>
    <property type="evidence" value="ECO:0007669"/>
    <property type="project" value="UniProtKB-KW"/>
</dbReference>
<organism evidence="10 11">
    <name type="scientific">Mesonia maritima</name>
    <dbReference type="NCBI Taxonomy" id="1793873"/>
    <lineage>
        <taxon>Bacteria</taxon>
        <taxon>Pseudomonadati</taxon>
        <taxon>Bacteroidota</taxon>
        <taxon>Flavobacteriia</taxon>
        <taxon>Flavobacteriales</taxon>
        <taxon>Flavobacteriaceae</taxon>
        <taxon>Mesonia</taxon>
    </lineage>
</organism>
<evidence type="ECO:0000256" key="5">
    <source>
        <dbReference type="SAM" id="MobiDB-lite"/>
    </source>
</evidence>
<feature type="region of interest" description="Disordered" evidence="5">
    <location>
        <begin position="707"/>
        <end position="727"/>
    </location>
</feature>
<reference evidence="10 11" key="1">
    <citation type="submission" date="2023-07" db="EMBL/GenBank/DDBJ databases">
        <title>Genomic Encyclopedia of Type Strains, Phase IV (KMG-IV): sequencing the most valuable type-strain genomes for metagenomic binning, comparative biology and taxonomic classification.</title>
        <authorList>
            <person name="Goeker M."/>
        </authorList>
    </citation>
    <scope>NUCLEOTIDE SEQUENCE [LARGE SCALE GENOMIC DNA]</scope>
    <source>
        <strain evidence="10 11">DSM 102814</strain>
    </source>
</reference>
<feature type="compositionally biased region" description="Basic and acidic residues" evidence="5">
    <location>
        <begin position="707"/>
        <end position="719"/>
    </location>
</feature>
<dbReference type="Proteomes" id="UP001257659">
    <property type="component" value="Unassembled WGS sequence"/>
</dbReference>
<dbReference type="InterPro" id="IPR046819">
    <property type="entry name" value="MmeI_hel"/>
</dbReference>
<protein>
    <recommendedName>
        <fullName evidence="1">site-specific DNA-methyltransferase (adenine-specific)</fullName>
        <ecNumber evidence="1">2.1.1.72</ecNumber>
    </recommendedName>
</protein>
<dbReference type="InterPro" id="IPR029063">
    <property type="entry name" value="SAM-dependent_MTases_sf"/>
</dbReference>
<dbReference type="PANTHER" id="PTHR33841">
    <property type="entry name" value="DNA METHYLTRANSFERASE YEEA-RELATED"/>
    <property type="match status" value="1"/>
</dbReference>
<feature type="domain" description="MmeI-like helicase spacer" evidence="7">
    <location>
        <begin position="179"/>
        <end position="250"/>
    </location>
</feature>
<dbReference type="SUPFAM" id="SSF53335">
    <property type="entry name" value="S-adenosyl-L-methionine-dependent methyltransferases"/>
    <property type="match status" value="1"/>
</dbReference>
<dbReference type="Pfam" id="PF20466">
    <property type="entry name" value="MmeI_TRD"/>
    <property type="match status" value="1"/>
</dbReference>
<evidence type="ECO:0000256" key="2">
    <source>
        <dbReference type="ARBA" id="ARBA00022603"/>
    </source>
</evidence>
<dbReference type="InterPro" id="IPR046820">
    <property type="entry name" value="MmeI_TRD"/>
</dbReference>
<dbReference type="Pfam" id="PF20465">
    <property type="entry name" value="MmeI_hel"/>
    <property type="match status" value="1"/>
</dbReference>
<evidence type="ECO:0000259" key="6">
    <source>
        <dbReference type="Pfam" id="PF20464"/>
    </source>
</evidence>
<evidence type="ECO:0000256" key="1">
    <source>
        <dbReference type="ARBA" id="ARBA00011900"/>
    </source>
</evidence>
<comment type="catalytic activity">
    <reaction evidence="4">
        <text>a 2'-deoxyadenosine in DNA + S-adenosyl-L-methionine = an N(6)-methyl-2'-deoxyadenosine in DNA + S-adenosyl-L-homocysteine + H(+)</text>
        <dbReference type="Rhea" id="RHEA:15197"/>
        <dbReference type="Rhea" id="RHEA-COMP:12418"/>
        <dbReference type="Rhea" id="RHEA-COMP:12419"/>
        <dbReference type="ChEBI" id="CHEBI:15378"/>
        <dbReference type="ChEBI" id="CHEBI:57856"/>
        <dbReference type="ChEBI" id="CHEBI:59789"/>
        <dbReference type="ChEBI" id="CHEBI:90615"/>
        <dbReference type="ChEBI" id="CHEBI:90616"/>
        <dbReference type="EC" id="2.1.1.72"/>
    </reaction>
</comment>
<keyword evidence="2 10" id="KW-0489">Methyltransferase</keyword>
<dbReference type="GO" id="GO:0032259">
    <property type="term" value="P:methylation"/>
    <property type="evidence" value="ECO:0007669"/>
    <property type="project" value="UniProtKB-KW"/>
</dbReference>
<feature type="domain" description="MmeI-like target recognition" evidence="8">
    <location>
        <begin position="766"/>
        <end position="836"/>
    </location>
</feature>
<dbReference type="InterPro" id="IPR046816">
    <property type="entry name" value="MmeI_Mtase"/>
</dbReference>
<evidence type="ECO:0000313" key="10">
    <source>
        <dbReference type="EMBL" id="MDR6301682.1"/>
    </source>
</evidence>
<proteinExistence type="predicted"/>
<gene>
    <name evidence="10" type="ORF">GGR31_002352</name>
</gene>
<evidence type="ECO:0000256" key="3">
    <source>
        <dbReference type="ARBA" id="ARBA00022679"/>
    </source>
</evidence>
<evidence type="ECO:0000259" key="8">
    <source>
        <dbReference type="Pfam" id="PF20466"/>
    </source>
</evidence>
<evidence type="ECO:0000256" key="4">
    <source>
        <dbReference type="ARBA" id="ARBA00047942"/>
    </source>
</evidence>
<accession>A0ABU1KB33</accession>
<feature type="domain" description="MmeI-like DNA-methyltransferase" evidence="9">
    <location>
        <begin position="329"/>
        <end position="584"/>
    </location>
</feature>
<name>A0ABU1KB33_9FLAO</name>
<dbReference type="Pfam" id="PF20464">
    <property type="entry name" value="MmeI_N"/>
    <property type="match status" value="1"/>
</dbReference>
<evidence type="ECO:0000259" key="9">
    <source>
        <dbReference type="Pfam" id="PF20473"/>
    </source>
</evidence>
<dbReference type="InterPro" id="IPR050953">
    <property type="entry name" value="N4_N6_ade-DNA_methylase"/>
</dbReference>
<dbReference type="PROSITE" id="PS00092">
    <property type="entry name" value="N6_MTASE"/>
    <property type="match status" value="1"/>
</dbReference>
<dbReference type="PRINTS" id="PR00507">
    <property type="entry name" value="N12N6MTFRASE"/>
</dbReference>
<keyword evidence="3" id="KW-0808">Transferase</keyword>
<feature type="domain" description="MmeI-like N-terminal" evidence="6">
    <location>
        <begin position="17"/>
        <end position="171"/>
    </location>
</feature>
<dbReference type="Gene3D" id="3.40.50.150">
    <property type="entry name" value="Vaccinia Virus protein VP39"/>
    <property type="match status" value="1"/>
</dbReference>
<keyword evidence="11" id="KW-1185">Reference proteome</keyword>
<dbReference type="InterPro" id="IPR046817">
    <property type="entry name" value="MmeI_N"/>
</dbReference>